<reference evidence="1" key="1">
    <citation type="submission" date="2020-09" db="EMBL/GenBank/DDBJ databases">
        <title>Genome-Enabled Discovery of Anthraquinone Biosynthesis in Senna tora.</title>
        <authorList>
            <person name="Kang S.-H."/>
            <person name="Pandey R.P."/>
            <person name="Lee C.-M."/>
            <person name="Sim J.-S."/>
            <person name="Jeong J.-T."/>
            <person name="Choi B.-S."/>
            <person name="Jung M."/>
            <person name="Ginzburg D."/>
            <person name="Zhao K."/>
            <person name="Won S.Y."/>
            <person name="Oh T.-J."/>
            <person name="Yu Y."/>
            <person name="Kim N.-H."/>
            <person name="Lee O.R."/>
            <person name="Lee T.-H."/>
            <person name="Bashyal P."/>
            <person name="Kim T.-S."/>
            <person name="Lee W.-H."/>
            <person name="Kawkins C."/>
            <person name="Kim C.-K."/>
            <person name="Kim J.S."/>
            <person name="Ahn B.O."/>
            <person name="Rhee S.Y."/>
            <person name="Sohng J.K."/>
        </authorList>
    </citation>
    <scope>NUCLEOTIDE SEQUENCE</scope>
    <source>
        <tissue evidence="1">Leaf</tissue>
    </source>
</reference>
<comment type="caution">
    <text evidence="1">The sequence shown here is derived from an EMBL/GenBank/DDBJ whole genome shotgun (WGS) entry which is preliminary data.</text>
</comment>
<accession>A0A834WJ51</accession>
<evidence type="ECO:0000313" key="1">
    <source>
        <dbReference type="EMBL" id="KAF7821376.1"/>
    </source>
</evidence>
<protein>
    <submittedName>
        <fullName evidence="1">Uncharacterized protein</fullName>
    </submittedName>
</protein>
<keyword evidence="2" id="KW-1185">Reference proteome</keyword>
<dbReference type="Proteomes" id="UP000634136">
    <property type="component" value="Unassembled WGS sequence"/>
</dbReference>
<gene>
    <name evidence="1" type="ORF">G2W53_026831</name>
</gene>
<dbReference type="AlphaFoldDB" id="A0A834WJ51"/>
<name>A0A834WJ51_9FABA</name>
<evidence type="ECO:0000313" key="2">
    <source>
        <dbReference type="Proteomes" id="UP000634136"/>
    </source>
</evidence>
<sequence>MEVQAFPKIVSFSEKGAKSRFILFYGPGLSFQDR</sequence>
<organism evidence="1 2">
    <name type="scientific">Senna tora</name>
    <dbReference type="NCBI Taxonomy" id="362788"/>
    <lineage>
        <taxon>Eukaryota</taxon>
        <taxon>Viridiplantae</taxon>
        <taxon>Streptophyta</taxon>
        <taxon>Embryophyta</taxon>
        <taxon>Tracheophyta</taxon>
        <taxon>Spermatophyta</taxon>
        <taxon>Magnoliopsida</taxon>
        <taxon>eudicotyledons</taxon>
        <taxon>Gunneridae</taxon>
        <taxon>Pentapetalae</taxon>
        <taxon>rosids</taxon>
        <taxon>fabids</taxon>
        <taxon>Fabales</taxon>
        <taxon>Fabaceae</taxon>
        <taxon>Caesalpinioideae</taxon>
        <taxon>Cassia clade</taxon>
        <taxon>Senna</taxon>
    </lineage>
</organism>
<proteinExistence type="predicted"/>
<dbReference type="EMBL" id="JAAIUW010000008">
    <property type="protein sequence ID" value="KAF7821376.1"/>
    <property type="molecule type" value="Genomic_DNA"/>
</dbReference>